<dbReference type="Gramene" id="TraesCS4A03G1093500.1">
    <property type="protein sequence ID" value="TraesCS4A03G1093500.1.CDS1"/>
    <property type="gene ID" value="TraesCS4A03G1093500"/>
</dbReference>
<evidence type="ECO:0000313" key="7">
    <source>
        <dbReference type="Proteomes" id="UP000019116"/>
    </source>
</evidence>
<dbReference type="EnsemblPlants" id="TraesCS4A02G437600.1">
    <property type="protein sequence ID" value="TraesCS4A02G437600.1.cds1"/>
    <property type="gene ID" value="TraesCS4A02G437600"/>
</dbReference>
<protein>
    <recommendedName>
        <fullName evidence="8">Chalcone synthase</fullName>
    </recommendedName>
</protein>
<dbReference type="Gene3D" id="3.40.47.10">
    <property type="match status" value="2"/>
</dbReference>
<organism evidence="6">
    <name type="scientific">Triticum aestivum</name>
    <name type="common">Wheat</name>
    <dbReference type="NCBI Taxonomy" id="4565"/>
    <lineage>
        <taxon>Eukaryota</taxon>
        <taxon>Viridiplantae</taxon>
        <taxon>Streptophyta</taxon>
        <taxon>Embryophyta</taxon>
        <taxon>Tracheophyta</taxon>
        <taxon>Spermatophyta</taxon>
        <taxon>Magnoliopsida</taxon>
        <taxon>Liliopsida</taxon>
        <taxon>Poales</taxon>
        <taxon>Poaceae</taxon>
        <taxon>BOP clade</taxon>
        <taxon>Pooideae</taxon>
        <taxon>Triticodae</taxon>
        <taxon>Triticeae</taxon>
        <taxon>Triticinae</taxon>
        <taxon>Triticum</taxon>
    </lineage>
</organism>
<dbReference type="KEGG" id="taes:123083320"/>
<dbReference type="AlphaFoldDB" id="A0A3B6I3T5"/>
<feature type="active site" description="Acyl-thioester intermediate" evidence="2">
    <location>
        <position position="166"/>
    </location>
</feature>
<dbReference type="CDD" id="cd00831">
    <property type="entry name" value="CHS_like"/>
    <property type="match status" value="1"/>
</dbReference>
<dbReference type="PANTHER" id="PTHR11877">
    <property type="entry name" value="HYDROXYMETHYLGLUTARYL-COA SYNTHASE"/>
    <property type="match status" value="1"/>
</dbReference>
<name>A0A3B6I3T5_WHEAT</name>
<dbReference type="RefSeq" id="XP_044361322.1">
    <property type="nucleotide sequence ID" value="XM_044505387.1"/>
</dbReference>
<proteinExistence type="inferred from homology"/>
<evidence type="ECO:0000259" key="4">
    <source>
        <dbReference type="Pfam" id="PF00195"/>
    </source>
</evidence>
<dbReference type="FunFam" id="3.40.47.10:FF:000025">
    <property type="entry name" value="Chalcone synthase 2"/>
    <property type="match status" value="1"/>
</dbReference>
<dbReference type="PaxDb" id="4565-Traes_4AL_A10FB6994.1"/>
<dbReference type="GO" id="GO:0016747">
    <property type="term" value="F:acyltransferase activity, transferring groups other than amino-acyl groups"/>
    <property type="evidence" value="ECO:0007669"/>
    <property type="project" value="InterPro"/>
</dbReference>
<dbReference type="InterPro" id="IPR016039">
    <property type="entry name" value="Thiolase-like"/>
</dbReference>
<dbReference type="PANTHER" id="PTHR11877:SF48">
    <property type="entry name" value="CHALCONE SYNTHASE"/>
    <property type="match status" value="1"/>
</dbReference>
<feature type="domain" description="Chalcone/stilbene synthase N-terminal" evidence="4">
    <location>
        <begin position="14"/>
        <end position="231"/>
    </location>
</feature>
<evidence type="ECO:0000313" key="6">
    <source>
        <dbReference type="EnsemblPlants" id="TraesCS4A02G437600.1.cds1"/>
    </source>
</evidence>
<comment type="similarity">
    <text evidence="1 3">Belongs to the thiolase-like superfamily. Chalcone/stilbene synthases family.</text>
</comment>
<evidence type="ECO:0008006" key="8">
    <source>
        <dbReference type="Google" id="ProtNLM"/>
    </source>
</evidence>
<dbReference type="Proteomes" id="UP000019116">
    <property type="component" value="Chromosome 4A"/>
</dbReference>
<evidence type="ECO:0000256" key="2">
    <source>
        <dbReference type="PIRSR" id="PIRSR000451-1"/>
    </source>
</evidence>
<dbReference type="Pfam" id="PF00195">
    <property type="entry name" value="Chal_sti_synt_N"/>
    <property type="match status" value="1"/>
</dbReference>
<dbReference type="GeneID" id="123083320"/>
<gene>
    <name evidence="6" type="primary">LOC123083320</name>
</gene>
<accession>A0A3B6I3T5</accession>
<reference evidence="6" key="2">
    <citation type="submission" date="2018-10" db="UniProtKB">
        <authorList>
            <consortium name="EnsemblPlants"/>
        </authorList>
    </citation>
    <scope>IDENTIFICATION</scope>
</reference>
<dbReference type="Gramene" id="TraesKAR4A01G0455770.1">
    <property type="protein sequence ID" value="cds.TraesKAR4A01G0455770.1"/>
    <property type="gene ID" value="TraesKAR4A01G0455770"/>
</dbReference>
<dbReference type="SMR" id="A0A3B6I3T5"/>
<evidence type="ECO:0000259" key="5">
    <source>
        <dbReference type="Pfam" id="PF02797"/>
    </source>
</evidence>
<dbReference type="InterPro" id="IPR001099">
    <property type="entry name" value="Chalcone/stilbene_synt_N"/>
</dbReference>
<dbReference type="Pfam" id="PF02797">
    <property type="entry name" value="Chal_sti_synt_C"/>
    <property type="match status" value="1"/>
</dbReference>
<dbReference type="Gramene" id="TraesCAD_scaffold_007798_01G000400.1">
    <property type="protein sequence ID" value="TraesCAD_scaffold_007798_01G000400.1"/>
    <property type="gene ID" value="TraesCAD_scaffold_007798_01G000400"/>
</dbReference>
<dbReference type="Gramene" id="TraesROB_scaffold_140069_01G000100.1">
    <property type="protein sequence ID" value="TraesROB_scaffold_140069_01G000100.1"/>
    <property type="gene ID" value="TraesROB_scaffold_140069_01G000100"/>
</dbReference>
<dbReference type="InterPro" id="IPR012328">
    <property type="entry name" value="Chalcone/stilbene_synt_C"/>
</dbReference>
<dbReference type="Gramene" id="TraesCS4A02G437600.1">
    <property type="protein sequence ID" value="TraesCS4A02G437600.1.cds1"/>
    <property type="gene ID" value="TraesCS4A02G437600"/>
</dbReference>
<dbReference type="Gramene" id="TraesNOR4A03G02220510.1">
    <property type="protein sequence ID" value="TraesNOR4A03G02220510.1.CDS1"/>
    <property type="gene ID" value="TraesNOR4A03G02220510"/>
</dbReference>
<dbReference type="STRING" id="4565.A0A3B6I3T5"/>
<dbReference type="SUPFAM" id="SSF53901">
    <property type="entry name" value="Thiolase-like"/>
    <property type="match status" value="2"/>
</dbReference>
<dbReference type="Gramene" id="TraesWEE_scaffold_012623_01G000200.1">
    <property type="protein sequence ID" value="TraesWEE_scaffold_012623_01G000200.1"/>
    <property type="gene ID" value="TraesWEE_scaffold_012623_01G000200"/>
</dbReference>
<reference evidence="6" key="1">
    <citation type="submission" date="2018-08" db="EMBL/GenBank/DDBJ databases">
        <authorList>
            <person name="Rossello M."/>
        </authorList>
    </citation>
    <scope>NUCLEOTIDE SEQUENCE [LARGE SCALE GENOMIC DNA]</scope>
    <source>
        <strain evidence="6">cv. Chinese Spring</strain>
    </source>
</reference>
<dbReference type="InterPro" id="IPR011141">
    <property type="entry name" value="Polyketide_synthase_type-III"/>
</dbReference>
<keyword evidence="7" id="KW-1185">Reference proteome</keyword>
<keyword evidence="3" id="KW-0808">Transferase</keyword>
<dbReference type="Gramene" id="TraesSTA4A03G02199410.1">
    <property type="protein sequence ID" value="TraesSTA4A03G02199410.1.CDS1"/>
    <property type="gene ID" value="TraesSTA4A03G02199410"/>
</dbReference>
<dbReference type="OrthoDB" id="643508at2759"/>
<dbReference type="Gramene" id="TraesMAC4A03G02201030.1">
    <property type="protein sequence ID" value="TraesMAC4A03G02201030.1.CDS1"/>
    <property type="gene ID" value="TraesMAC4A03G02201030"/>
</dbReference>
<feature type="domain" description="Chalcone/stilbene synthase C-terminal" evidence="5">
    <location>
        <begin position="241"/>
        <end position="396"/>
    </location>
</feature>
<dbReference type="PIRSF" id="PIRSF000451">
    <property type="entry name" value="PKS_III"/>
    <property type="match status" value="1"/>
</dbReference>
<evidence type="ECO:0000256" key="1">
    <source>
        <dbReference type="ARBA" id="ARBA00005531"/>
    </source>
</evidence>
<dbReference type="Gramene" id="TraesJAG4A03G02203320.1">
    <property type="protein sequence ID" value="TraesJAG4A03G02203320.1.CDS1"/>
    <property type="gene ID" value="TraesJAG4A03G02203320"/>
</dbReference>
<evidence type="ECO:0000256" key="3">
    <source>
        <dbReference type="RuleBase" id="RU003633"/>
    </source>
</evidence>
<keyword evidence="3" id="KW-0012">Acyltransferase</keyword>
<sequence length="398" mass="42046">MASSNSIPASTLGEIRAAQRADGLAAVLAIGTANPPHCVPQGDYPDYYFRVTQSDHLTHLKPTFAKLCRIPGVERRFFYHTEELLSAQPDMSLEARLEIVAAAAPELAASAAAKAIAEWGRTAADITHLVVTTNAGAHAPGTDVRLVSLLGLRHDVCRTALQLNGCAAGSAALRLAKDFAENNRGARVLVVCVELTVAVFRGPVESDTFDTLISQALFGDGAGAAIVAADPDARERPLFNMVAASQAVIPDTEHVPRMHLGSGGIDWNISNGLPRLAAGIIERCLLDALGDQLTTVVGGVVDWNDLFWAVHPGSGGMLERIGKALRLAPEKLAASRTVVREYGNMLGATVIFVLDEVRRRRINPEGAGAGAGLNEEWGVMIGFGPGFTVEAMLLHAAT</sequence>
<dbReference type="Gramene" id="TraesLAC4A03G02156390.1">
    <property type="protein sequence ID" value="TraesLAC4A03G02156390.1.CDS1"/>
    <property type="gene ID" value="TraesLAC4A03G02156390"/>
</dbReference>